<name>A0ABZ2CJR1_9BACI</name>
<dbReference type="EMBL" id="CP137640">
    <property type="protein sequence ID" value="WVX83788.1"/>
    <property type="molecule type" value="Genomic_DNA"/>
</dbReference>
<keyword evidence="2" id="KW-1185">Reference proteome</keyword>
<proteinExistence type="predicted"/>
<protein>
    <submittedName>
        <fullName evidence="1">Uncharacterized protein</fullName>
    </submittedName>
</protein>
<accession>A0ABZ2CJR1</accession>
<dbReference type="Proteomes" id="UP001357223">
    <property type="component" value="Chromosome"/>
</dbReference>
<gene>
    <name evidence="1" type="ORF">R4Z09_12795</name>
</gene>
<organism evidence="1 2">
    <name type="scientific">Niallia oryzisoli</name>
    <dbReference type="NCBI Taxonomy" id="1737571"/>
    <lineage>
        <taxon>Bacteria</taxon>
        <taxon>Bacillati</taxon>
        <taxon>Bacillota</taxon>
        <taxon>Bacilli</taxon>
        <taxon>Bacillales</taxon>
        <taxon>Bacillaceae</taxon>
        <taxon>Niallia</taxon>
    </lineage>
</organism>
<evidence type="ECO:0000313" key="1">
    <source>
        <dbReference type="EMBL" id="WVX83788.1"/>
    </source>
</evidence>
<sequence>MGKNAKVTFHGIFCQTADDAGSNIEVFGKVYARTQSQTNVLWDVQDGDGVNIAPQSVYLPGQPKTTITVHDNEALFLGARLFEEDDFENDKFDGREKRVELFDINSAEKYFPVPLVEVDGGSRIRVDFTVVEDH</sequence>
<evidence type="ECO:0000313" key="2">
    <source>
        <dbReference type="Proteomes" id="UP001357223"/>
    </source>
</evidence>
<reference evidence="1 2" key="1">
    <citation type="submission" date="2023-10" db="EMBL/GenBank/DDBJ databases">
        <title>Niallia locisalis sp.nov. isolated from a salt pond sample.</title>
        <authorList>
            <person name="Li X.-J."/>
            <person name="Dong L."/>
        </authorList>
    </citation>
    <scope>NUCLEOTIDE SEQUENCE [LARGE SCALE GENOMIC DNA]</scope>
    <source>
        <strain evidence="1 2">DSM 29761</strain>
    </source>
</reference>
<dbReference type="RefSeq" id="WP_338452660.1">
    <property type="nucleotide sequence ID" value="NZ_CP137640.1"/>
</dbReference>